<dbReference type="EMBL" id="CP052766">
    <property type="protein sequence ID" value="QJR82264.1"/>
    <property type="molecule type" value="Genomic_DNA"/>
</dbReference>
<reference evidence="2" key="1">
    <citation type="submission" date="2014-12" db="EMBL/GenBank/DDBJ databases">
        <title>Complete genome sequence of a multi-drug resistant Klebsiella pneumoniae.</title>
        <authorList>
            <person name="Hua X."/>
            <person name="Chen Q."/>
            <person name="Li X."/>
            <person name="Feng Y."/>
            <person name="Ruan Z."/>
            <person name="Yu Y."/>
        </authorList>
    </citation>
    <scope>NUCLEOTIDE SEQUENCE [LARGE SCALE GENOMIC DNA]</scope>
    <source>
        <strain evidence="2">5.12</strain>
    </source>
</reference>
<dbReference type="Gene3D" id="3.40.50.300">
    <property type="entry name" value="P-loop containing nucleotide triphosphate hydrolases"/>
    <property type="match status" value="1"/>
</dbReference>
<dbReference type="InterPro" id="IPR027417">
    <property type="entry name" value="P-loop_NTPase"/>
</dbReference>
<dbReference type="OrthoDB" id="784829at2"/>
<reference evidence="1 2" key="2">
    <citation type="submission" date="2020-04" db="EMBL/GenBank/DDBJ databases">
        <title>Complete genome sequence of Alteromonas pelagimontana 5.12T.</title>
        <authorList>
            <person name="Sinha R.K."/>
            <person name="Krishnan K.P."/>
            <person name="Kurian J.P."/>
        </authorList>
    </citation>
    <scope>NUCLEOTIDE SEQUENCE [LARGE SCALE GENOMIC DNA]</scope>
    <source>
        <strain evidence="1 2">5.12</strain>
    </source>
</reference>
<name>A0A6M4MGE8_9ALTE</name>
<dbReference type="KEGG" id="apel:CA267_016655"/>
<dbReference type="Proteomes" id="UP000219285">
    <property type="component" value="Chromosome"/>
</dbReference>
<evidence type="ECO:0000313" key="1">
    <source>
        <dbReference type="EMBL" id="QJR82264.1"/>
    </source>
</evidence>
<gene>
    <name evidence="1" type="ORF">CA267_016655</name>
</gene>
<accession>A0A6M4MGE8</accession>
<dbReference type="SUPFAM" id="SSF52540">
    <property type="entry name" value="P-loop containing nucleoside triphosphate hydrolases"/>
    <property type="match status" value="1"/>
</dbReference>
<dbReference type="AlphaFoldDB" id="A0A6M4MGE8"/>
<keyword evidence="2" id="KW-1185">Reference proteome</keyword>
<proteinExistence type="predicted"/>
<dbReference type="Pfam" id="PF13481">
    <property type="entry name" value="AAA_25"/>
    <property type="match status" value="1"/>
</dbReference>
<protein>
    <submittedName>
        <fullName evidence="1">AAA family ATPase</fullName>
    </submittedName>
</protein>
<evidence type="ECO:0000313" key="2">
    <source>
        <dbReference type="Proteomes" id="UP000219285"/>
    </source>
</evidence>
<sequence>MIEQKKAPAVTEAMQNNINTSTFNIPLCSGFGQFHSTKNKLEPKAYKAITLQQIVDMLARPPSRAKEHGQWAIFSDLASRDVIEQRNTGAFYALWADIDDTGDKTFTDMFSLAYGALSVDLIAYTSRSATEAKQKSRLIVPLAHSVNGRDFEIMQKILNDKLEAAGVIPDRKTETANQICYLPNKGEFYDFMDNFFTGLLSVDSWGDEFHAEMQTLEAAEYTRKERLEQSKRKAYERMSSSGKSPIDAYKAAYSPLDLLELYGGKVRGERAVSPLSESGNAQIVIKPDGALLSHHGSDDEAGLGKRTPQGKRLIDAWDLFKFFEHGNDETAALKAAGVMFTDENGVSISKRNQRDYMEAQSATPEALEAVTVIFDNEAPPSQLKQPPKPTFDFTKFALNGSSATMKAQMLDDRYVLDGLAILGQATVFYAKPNSGKTLLTLHLICDGIKRGEVDGSDVFYINADDDLKGLVTKLEIAEQHGFYLIGPSFKDFRINDFASYIAAMIKADDCKGKVIILDTLKKFTNIMDKKMASDFGKYMRGFVSKGGTMILLAHTNKNRDLEGKVVFSGTSDIVDDVDCAYTIDVTESNELSKTVLFENIKSRGDVEQEVAYSYANDITGATGGYLALLNSVHKVSTADAEEAKQQRGIMDQLEKNALIIEAIQEALAGGEMKKTDLIEEANKLSGISKERVSKTLNAHTGKDWSKGHRWTRRKGEKHSFFFRALHCTDQTFGLYDKLSNGD</sequence>
<dbReference type="RefSeq" id="WP_075609741.1">
    <property type="nucleotide sequence ID" value="NZ_CP052766.1"/>
</dbReference>
<organism evidence="1 2">
    <name type="scientific">Alteromonas pelagimontana</name>
    <dbReference type="NCBI Taxonomy" id="1858656"/>
    <lineage>
        <taxon>Bacteria</taxon>
        <taxon>Pseudomonadati</taxon>
        <taxon>Pseudomonadota</taxon>
        <taxon>Gammaproteobacteria</taxon>
        <taxon>Alteromonadales</taxon>
        <taxon>Alteromonadaceae</taxon>
        <taxon>Alteromonas/Salinimonas group</taxon>
        <taxon>Alteromonas</taxon>
    </lineage>
</organism>